<evidence type="ECO:0000256" key="6">
    <source>
        <dbReference type="SAM" id="Phobius"/>
    </source>
</evidence>
<feature type="domain" description="ABC-2 type transporter transmembrane" evidence="7">
    <location>
        <begin position="22"/>
        <end position="367"/>
    </location>
</feature>
<evidence type="ECO:0000259" key="7">
    <source>
        <dbReference type="Pfam" id="PF12698"/>
    </source>
</evidence>
<dbReference type="InterPro" id="IPR013525">
    <property type="entry name" value="ABC2_TM"/>
</dbReference>
<feature type="transmembrane region" description="Helical" evidence="6">
    <location>
        <begin position="231"/>
        <end position="253"/>
    </location>
</feature>
<evidence type="ECO:0000256" key="3">
    <source>
        <dbReference type="ARBA" id="ARBA00022692"/>
    </source>
</evidence>
<evidence type="ECO:0000256" key="4">
    <source>
        <dbReference type="ARBA" id="ARBA00022989"/>
    </source>
</evidence>
<dbReference type="EMBL" id="CP120678">
    <property type="protein sequence ID" value="WIW71634.1"/>
    <property type="molecule type" value="Genomic_DNA"/>
</dbReference>
<proteinExistence type="predicted"/>
<dbReference type="GO" id="GO:0140359">
    <property type="term" value="F:ABC-type transporter activity"/>
    <property type="evidence" value="ECO:0007669"/>
    <property type="project" value="InterPro"/>
</dbReference>
<sequence length="377" mass="42379">MTWWQIFMQECTLLIKKDPRRIIFIIGAPIAYLFLFGLLYSPQIVNHIPIAICDEDQTPLSRAIIQQLSDSERLNLVAVTNNEFRTQDLFNQNITMATVYIPQNFSQQIKTGISSKILLTVDGSNLISTNTLLTTIQPIIANTTANVSAQLLNANLTAPTNTLGKVMPVQLQYRVLHNQNESYLYFFLIGLAMAAFQQGIFLSTGASFLAQPLNIPDNRYRSLLYHFSAKLTPYFLSSIFAFALTIYTAIHYFNLPNLFSFIELSALGVAFTCAAIAFTLLLSSFIKSELNFTRCSIIYTVPAFILSGYIWPYQSMSLVSKLLSYLFPITYLSSTCREIILTGTSPNTWNDVLVLNLICLICTCIGLFQYKKTLAQA</sequence>
<dbReference type="Pfam" id="PF12698">
    <property type="entry name" value="ABC2_membrane_3"/>
    <property type="match status" value="1"/>
</dbReference>
<protein>
    <submittedName>
        <fullName evidence="8">ABC transporter permease</fullName>
    </submittedName>
</protein>
<feature type="transmembrane region" description="Helical" evidence="6">
    <location>
        <begin position="21"/>
        <end position="40"/>
    </location>
</feature>
<dbReference type="Gene3D" id="3.40.1710.10">
    <property type="entry name" value="abc type-2 transporter like domain"/>
    <property type="match status" value="1"/>
</dbReference>
<dbReference type="GO" id="GO:0005886">
    <property type="term" value="C:plasma membrane"/>
    <property type="evidence" value="ECO:0007669"/>
    <property type="project" value="UniProtKB-SubCell"/>
</dbReference>
<accession>A0A9Y2AIU2</accession>
<dbReference type="Proteomes" id="UP001243623">
    <property type="component" value="Chromosome"/>
</dbReference>
<name>A0A9Y2AIU2_9FIRM</name>
<organism evidence="8 9">
    <name type="scientific">Selenobaculum gibii</name>
    <dbReference type="NCBI Taxonomy" id="3054208"/>
    <lineage>
        <taxon>Bacteria</taxon>
        <taxon>Bacillati</taxon>
        <taxon>Bacillota</taxon>
        <taxon>Negativicutes</taxon>
        <taxon>Selenomonadales</taxon>
        <taxon>Selenomonadaceae</taxon>
        <taxon>Selenobaculum</taxon>
    </lineage>
</organism>
<dbReference type="InterPro" id="IPR051449">
    <property type="entry name" value="ABC-2_transporter_component"/>
</dbReference>
<reference evidence="8" key="1">
    <citation type="submission" date="2023-03" db="EMBL/GenBank/DDBJ databases">
        <title>Selenobaculum gbiensis gen. nov. sp. nov., a new bacterium isolated from the gut microbiota of IBD patient.</title>
        <authorList>
            <person name="Yeo S."/>
            <person name="Park H."/>
            <person name="Huh C.S."/>
        </authorList>
    </citation>
    <scope>NUCLEOTIDE SEQUENCE</scope>
    <source>
        <strain evidence="8">ICN-92133</strain>
    </source>
</reference>
<evidence type="ECO:0000256" key="5">
    <source>
        <dbReference type="ARBA" id="ARBA00023136"/>
    </source>
</evidence>
<evidence type="ECO:0000313" key="8">
    <source>
        <dbReference type="EMBL" id="WIW71634.1"/>
    </source>
</evidence>
<dbReference type="PANTHER" id="PTHR30294">
    <property type="entry name" value="MEMBRANE COMPONENT OF ABC TRANSPORTER YHHJ-RELATED"/>
    <property type="match status" value="1"/>
</dbReference>
<keyword evidence="9" id="KW-1185">Reference proteome</keyword>
<feature type="transmembrane region" description="Helical" evidence="6">
    <location>
        <begin position="352"/>
        <end position="370"/>
    </location>
</feature>
<keyword evidence="4 6" id="KW-1133">Transmembrane helix</keyword>
<keyword evidence="3 6" id="KW-0812">Transmembrane</keyword>
<keyword evidence="2" id="KW-1003">Cell membrane</keyword>
<feature type="transmembrane region" description="Helical" evidence="6">
    <location>
        <begin position="259"/>
        <end position="283"/>
    </location>
</feature>
<dbReference type="PANTHER" id="PTHR30294:SF29">
    <property type="entry name" value="MULTIDRUG ABC TRANSPORTER PERMEASE YBHS-RELATED"/>
    <property type="match status" value="1"/>
</dbReference>
<evidence type="ECO:0000256" key="1">
    <source>
        <dbReference type="ARBA" id="ARBA00004651"/>
    </source>
</evidence>
<dbReference type="KEGG" id="sgbi:P3F81_04845"/>
<comment type="subcellular location">
    <subcellularLocation>
        <location evidence="1">Cell membrane</location>
        <topology evidence="1">Multi-pass membrane protein</topology>
    </subcellularLocation>
</comment>
<gene>
    <name evidence="8" type="ORF">P3F81_04845</name>
</gene>
<keyword evidence="5 6" id="KW-0472">Membrane</keyword>
<evidence type="ECO:0000256" key="2">
    <source>
        <dbReference type="ARBA" id="ARBA00022475"/>
    </source>
</evidence>
<evidence type="ECO:0000313" key="9">
    <source>
        <dbReference type="Proteomes" id="UP001243623"/>
    </source>
</evidence>
<dbReference type="RefSeq" id="WP_147668124.1">
    <property type="nucleotide sequence ID" value="NZ_CP120678.1"/>
</dbReference>
<feature type="transmembrane region" description="Helical" evidence="6">
    <location>
        <begin position="295"/>
        <end position="313"/>
    </location>
</feature>
<feature type="transmembrane region" description="Helical" evidence="6">
    <location>
        <begin position="183"/>
        <end position="210"/>
    </location>
</feature>
<dbReference type="AlphaFoldDB" id="A0A9Y2AIU2"/>